<dbReference type="Proteomes" id="UP001482620">
    <property type="component" value="Unassembled WGS sequence"/>
</dbReference>
<evidence type="ECO:0000313" key="4">
    <source>
        <dbReference type="Proteomes" id="UP001482620"/>
    </source>
</evidence>
<dbReference type="SUPFAM" id="SSF90257">
    <property type="entry name" value="Myosin rod fragments"/>
    <property type="match status" value="1"/>
</dbReference>
<comment type="caution">
    <text evidence="3">The sequence shown here is derived from an EMBL/GenBank/DDBJ whole genome shotgun (WGS) entry which is preliminary data.</text>
</comment>
<dbReference type="Gene3D" id="1.10.287.1490">
    <property type="match status" value="1"/>
</dbReference>
<name>A0ABV0TF49_9TELE</name>
<feature type="transmembrane region" description="Helical" evidence="2">
    <location>
        <begin position="49"/>
        <end position="74"/>
    </location>
</feature>
<evidence type="ECO:0000256" key="2">
    <source>
        <dbReference type="SAM" id="Phobius"/>
    </source>
</evidence>
<keyword evidence="2" id="KW-1133">Transmembrane helix</keyword>
<evidence type="ECO:0000256" key="1">
    <source>
        <dbReference type="SAM" id="Coils"/>
    </source>
</evidence>
<evidence type="ECO:0000313" key="3">
    <source>
        <dbReference type="EMBL" id="MEQ2230488.1"/>
    </source>
</evidence>
<feature type="coiled-coil region" evidence="1">
    <location>
        <begin position="112"/>
        <end position="160"/>
    </location>
</feature>
<protein>
    <submittedName>
        <fullName evidence="3">Uncharacterized protein</fullName>
    </submittedName>
</protein>
<proteinExistence type="predicted"/>
<feature type="non-terminal residue" evidence="3">
    <location>
        <position position="220"/>
    </location>
</feature>
<accession>A0ABV0TF49</accession>
<keyword evidence="2" id="KW-0812">Transmembrane</keyword>
<reference evidence="3 4" key="1">
    <citation type="submission" date="2021-06" db="EMBL/GenBank/DDBJ databases">
        <authorList>
            <person name="Palmer J.M."/>
        </authorList>
    </citation>
    <scope>NUCLEOTIDE SEQUENCE [LARGE SCALE GENOMIC DNA]</scope>
    <source>
        <strain evidence="4">if_2019</strain>
        <tissue evidence="3">Muscle</tissue>
    </source>
</reference>
<gene>
    <name evidence="3" type="ORF">ILYODFUR_029803</name>
</gene>
<keyword evidence="4" id="KW-1185">Reference proteome</keyword>
<keyword evidence="1" id="KW-0175">Coiled coil</keyword>
<sequence length="220" mass="24414">MESVFNNEHELSSLHESISAASARNGGFRSRSCEDKVTPATHAVKLYKLVAVIIGVICVLQAALNISFCLVLYLKAGNKTLTEEVDELRISLGIEALSRGLPVEKQDLSTRLNICTSEKNSLSTEKDELKKKVDDFVSQMNSLTEERNALNDTRTAIEATSRSLTTKQDNLKRQLNSCTSQQTSLTNERDMLKKTNSAIEATSRSLTTERDNLKKQLNTC</sequence>
<dbReference type="EMBL" id="JAHRIQ010027471">
    <property type="protein sequence ID" value="MEQ2230488.1"/>
    <property type="molecule type" value="Genomic_DNA"/>
</dbReference>
<organism evidence="3 4">
    <name type="scientific">Ilyodon furcidens</name>
    <name type="common">goldbreast splitfin</name>
    <dbReference type="NCBI Taxonomy" id="33524"/>
    <lineage>
        <taxon>Eukaryota</taxon>
        <taxon>Metazoa</taxon>
        <taxon>Chordata</taxon>
        <taxon>Craniata</taxon>
        <taxon>Vertebrata</taxon>
        <taxon>Euteleostomi</taxon>
        <taxon>Actinopterygii</taxon>
        <taxon>Neopterygii</taxon>
        <taxon>Teleostei</taxon>
        <taxon>Neoteleostei</taxon>
        <taxon>Acanthomorphata</taxon>
        <taxon>Ovalentaria</taxon>
        <taxon>Atherinomorphae</taxon>
        <taxon>Cyprinodontiformes</taxon>
        <taxon>Goodeidae</taxon>
        <taxon>Ilyodon</taxon>
    </lineage>
</organism>
<keyword evidence="2" id="KW-0472">Membrane</keyword>